<keyword evidence="6" id="KW-0472">Membrane</keyword>
<dbReference type="PROSITE" id="PS00022">
    <property type="entry name" value="EGF_1"/>
    <property type="match status" value="1"/>
</dbReference>
<evidence type="ECO:0000256" key="2">
    <source>
        <dbReference type="ARBA" id="ARBA00022737"/>
    </source>
</evidence>
<feature type="transmembrane region" description="Helical" evidence="6">
    <location>
        <begin position="487"/>
        <end position="510"/>
    </location>
</feature>
<gene>
    <name evidence="9" type="ORF">HDID_LOCUS1043</name>
</gene>
<evidence type="ECO:0000259" key="7">
    <source>
        <dbReference type="PROSITE" id="PS50025"/>
    </source>
</evidence>
<reference evidence="9 10" key="2">
    <citation type="submission" date="2018-11" db="EMBL/GenBank/DDBJ databases">
        <authorList>
            <consortium name="Pathogen Informatics"/>
        </authorList>
    </citation>
    <scope>NUCLEOTIDE SEQUENCE [LARGE SCALE GENOMIC DNA]</scope>
</reference>
<dbReference type="Proteomes" id="UP000274504">
    <property type="component" value="Unassembled WGS sequence"/>
</dbReference>
<keyword evidence="3 4" id="KW-1015">Disulfide bond</keyword>
<dbReference type="InterPro" id="IPR013320">
    <property type="entry name" value="ConA-like_dom_sf"/>
</dbReference>
<dbReference type="EMBL" id="UYSG01000165">
    <property type="protein sequence ID" value="VDL18504.1"/>
    <property type="molecule type" value="Genomic_DNA"/>
</dbReference>
<dbReference type="Gene3D" id="2.10.25.10">
    <property type="entry name" value="Laminin"/>
    <property type="match status" value="2"/>
</dbReference>
<dbReference type="PROSITE" id="PS50025">
    <property type="entry name" value="LAM_G_DOMAIN"/>
    <property type="match status" value="1"/>
</dbReference>
<keyword evidence="6" id="KW-0812">Transmembrane</keyword>
<dbReference type="InterPro" id="IPR000742">
    <property type="entry name" value="EGF"/>
</dbReference>
<evidence type="ECO:0000313" key="9">
    <source>
        <dbReference type="EMBL" id="VDL18504.1"/>
    </source>
</evidence>
<dbReference type="CDD" id="cd00053">
    <property type="entry name" value="EGF"/>
    <property type="match status" value="1"/>
</dbReference>
<dbReference type="AlphaFoldDB" id="A0A158QC65"/>
<proteinExistence type="predicted"/>
<feature type="disulfide bond" evidence="4">
    <location>
        <begin position="465"/>
        <end position="474"/>
    </location>
</feature>
<evidence type="ECO:0000256" key="6">
    <source>
        <dbReference type="SAM" id="Phobius"/>
    </source>
</evidence>
<keyword evidence="2" id="KW-0677">Repeat</keyword>
<dbReference type="STRING" id="6216.A0A158QC65"/>
<organism evidence="11">
    <name type="scientific">Hymenolepis diminuta</name>
    <name type="common">Rat tapeworm</name>
    <dbReference type="NCBI Taxonomy" id="6216"/>
    <lineage>
        <taxon>Eukaryota</taxon>
        <taxon>Metazoa</taxon>
        <taxon>Spiralia</taxon>
        <taxon>Lophotrochozoa</taxon>
        <taxon>Platyhelminthes</taxon>
        <taxon>Cestoda</taxon>
        <taxon>Eucestoda</taxon>
        <taxon>Cyclophyllidea</taxon>
        <taxon>Hymenolepididae</taxon>
        <taxon>Hymenolepis</taxon>
    </lineage>
</organism>
<feature type="domain" description="EGF-like" evidence="8">
    <location>
        <begin position="429"/>
        <end position="475"/>
    </location>
</feature>
<evidence type="ECO:0000313" key="11">
    <source>
        <dbReference type="WBParaSite" id="HDID_0000104201-mRNA-1"/>
    </source>
</evidence>
<dbReference type="OrthoDB" id="6225506at2759"/>
<evidence type="ECO:0000256" key="1">
    <source>
        <dbReference type="ARBA" id="ARBA00022536"/>
    </source>
</evidence>
<evidence type="ECO:0000259" key="8">
    <source>
        <dbReference type="PROSITE" id="PS50026"/>
    </source>
</evidence>
<dbReference type="PROSITE" id="PS01186">
    <property type="entry name" value="EGF_2"/>
    <property type="match status" value="1"/>
</dbReference>
<dbReference type="InterPro" id="IPR001791">
    <property type="entry name" value="Laminin_G"/>
</dbReference>
<name>A0A158QC65_HYMDI</name>
<protein>
    <submittedName>
        <fullName evidence="11">EGF-like domain-containing protein</fullName>
    </submittedName>
</protein>
<dbReference type="PANTHER" id="PTHR24049">
    <property type="entry name" value="CRUMBS FAMILY MEMBER"/>
    <property type="match status" value="1"/>
</dbReference>
<evidence type="ECO:0000313" key="10">
    <source>
        <dbReference type="Proteomes" id="UP000274504"/>
    </source>
</evidence>
<dbReference type="Pfam" id="PF00008">
    <property type="entry name" value="EGF"/>
    <property type="match status" value="1"/>
</dbReference>
<dbReference type="PROSITE" id="PS50026">
    <property type="entry name" value="EGF_3"/>
    <property type="match status" value="2"/>
</dbReference>
<accession>A0A158QC65</accession>
<dbReference type="WBParaSite" id="HDID_0000104201-mRNA-1">
    <property type="protein sequence ID" value="HDID_0000104201-mRNA-1"/>
    <property type="gene ID" value="HDID_0000104201"/>
</dbReference>
<evidence type="ECO:0000256" key="5">
    <source>
        <dbReference type="SAM" id="MobiDB-lite"/>
    </source>
</evidence>
<comment type="caution">
    <text evidence="4">Lacks conserved residue(s) required for the propagation of feature annotation.</text>
</comment>
<evidence type="ECO:0000256" key="4">
    <source>
        <dbReference type="PROSITE-ProRule" id="PRU00076"/>
    </source>
</evidence>
<feature type="region of interest" description="Disordered" evidence="5">
    <location>
        <begin position="619"/>
        <end position="638"/>
    </location>
</feature>
<sequence length="638" mass="71250">MFICSCECPRNRVNTGPLCEAVRVNFENLQKPLTVSQSLALSLPLHISLEFISKDYRGTGGIFSLGDEPIGVEIVLVVDHCVKNWSCSQRLTFDGLSTSVLVDGPLILGIPSSNGNRLQELCLENIVINSQLIDLWESTQNRPLNRGCPKCEEACYFTDAINGTNKCGDEGVCRNPIVAATDQYVCTCQAGYQPIIQKDQYTWYKLNASAPCIQPTSEWLVTGPVSINIQNGHGFTLILSLRTRQRNTAVIRSRDGLFRLDLENGTLELLVDASDLPLLGIDIADGMWHMIQLTVTPIIADTRLRMVELMVDGLWNTFYNVSLLPTDFSSSVIPDRVLILEAVSSCLSDVRLELRDSRNNIYHDYLINEHTETRQAFLQKSCKSEDLCALSNPCGPKEDCISEWRGFRCECKPGYARRLTSSALAPICVLNSCTPNPCLNGGECFVLENETLSWENETVAVLCGCSDGWTGLFCELPPPAKSSLRNWWLIPVFFVLILIVFWVVFCVCWFKRKRLKKKNVASSTLNGPCLVEQQERMMPNGIAKAGEEDYRGYLNLNTLKVPEIAMRPGHLTVRGTSLETRNADSMLLAEGERLLAMDQPLQYAFEGYDSSPPPTYFFNNGSSRTNGDSQYEFSKNTP</sequence>
<dbReference type="SMART" id="SM00181">
    <property type="entry name" value="EGF"/>
    <property type="match status" value="3"/>
</dbReference>
<dbReference type="SUPFAM" id="SSF49899">
    <property type="entry name" value="Concanavalin A-like lectins/glucanases"/>
    <property type="match status" value="1"/>
</dbReference>
<feature type="domain" description="EGF-like" evidence="8">
    <location>
        <begin position="384"/>
        <end position="421"/>
    </location>
</feature>
<evidence type="ECO:0000256" key="3">
    <source>
        <dbReference type="ARBA" id="ARBA00023157"/>
    </source>
</evidence>
<keyword evidence="1 4" id="KW-0245">EGF-like domain</keyword>
<keyword evidence="6" id="KW-1133">Transmembrane helix</keyword>
<feature type="domain" description="Laminin G" evidence="7">
    <location>
        <begin position="209"/>
        <end position="382"/>
    </location>
</feature>
<dbReference type="InterPro" id="IPR051022">
    <property type="entry name" value="Notch_Cell-Fate_Det"/>
</dbReference>
<dbReference type="SUPFAM" id="SSF57196">
    <property type="entry name" value="EGF/Laminin"/>
    <property type="match status" value="2"/>
</dbReference>
<reference evidence="11" key="1">
    <citation type="submission" date="2016-04" db="UniProtKB">
        <authorList>
            <consortium name="WormBaseParasite"/>
        </authorList>
    </citation>
    <scope>IDENTIFICATION</scope>
</reference>